<evidence type="ECO:0000313" key="4">
    <source>
        <dbReference type="Proteomes" id="UP001188597"/>
    </source>
</evidence>
<gene>
    <name evidence="3" type="ORF">RJ639_003504</name>
</gene>
<dbReference type="Pfam" id="PF00106">
    <property type="entry name" value="adh_short"/>
    <property type="match status" value="1"/>
</dbReference>
<dbReference type="EMBL" id="JAVXUP010000926">
    <property type="protein sequence ID" value="KAK3018635.1"/>
    <property type="molecule type" value="Genomic_DNA"/>
</dbReference>
<evidence type="ECO:0000313" key="3">
    <source>
        <dbReference type="EMBL" id="KAK3018635.1"/>
    </source>
</evidence>
<keyword evidence="2" id="KW-0560">Oxidoreductase</keyword>
<sequence length="132" mass="13924">ASSHCSLAKLPVSRPGNRTNASFNISLCSSTNAISSTTTTRPSSSRWSLNGMTALVTGGTRGIGHATVEELARLGATVHPCARNDAELNRCLRDWEDEGFVVTGSVCDVSSRVDRQKLIDDVSSVFGGALNI</sequence>
<evidence type="ECO:0000256" key="1">
    <source>
        <dbReference type="ARBA" id="ARBA00022857"/>
    </source>
</evidence>
<dbReference type="InterPro" id="IPR045000">
    <property type="entry name" value="TR"/>
</dbReference>
<dbReference type="Proteomes" id="UP001188597">
    <property type="component" value="Unassembled WGS sequence"/>
</dbReference>
<accession>A0AA88W8J8</accession>
<dbReference type="InterPro" id="IPR002347">
    <property type="entry name" value="SDR_fam"/>
</dbReference>
<protein>
    <recommendedName>
        <fullName evidence="5">Tropinone reductase</fullName>
    </recommendedName>
</protein>
<evidence type="ECO:0008006" key="5">
    <source>
        <dbReference type="Google" id="ProtNLM"/>
    </source>
</evidence>
<dbReference type="Gene3D" id="3.40.50.720">
    <property type="entry name" value="NAD(P)-binding Rossmann-like Domain"/>
    <property type="match status" value="1"/>
</dbReference>
<organism evidence="3 4">
    <name type="scientific">Escallonia herrerae</name>
    <dbReference type="NCBI Taxonomy" id="1293975"/>
    <lineage>
        <taxon>Eukaryota</taxon>
        <taxon>Viridiplantae</taxon>
        <taxon>Streptophyta</taxon>
        <taxon>Embryophyta</taxon>
        <taxon>Tracheophyta</taxon>
        <taxon>Spermatophyta</taxon>
        <taxon>Magnoliopsida</taxon>
        <taxon>eudicotyledons</taxon>
        <taxon>Gunneridae</taxon>
        <taxon>Pentapetalae</taxon>
        <taxon>asterids</taxon>
        <taxon>campanulids</taxon>
        <taxon>Escalloniales</taxon>
        <taxon>Escalloniaceae</taxon>
        <taxon>Escallonia</taxon>
    </lineage>
</organism>
<evidence type="ECO:0000256" key="2">
    <source>
        <dbReference type="ARBA" id="ARBA00023002"/>
    </source>
</evidence>
<dbReference type="AlphaFoldDB" id="A0AA88W8J8"/>
<dbReference type="SUPFAM" id="SSF51735">
    <property type="entry name" value="NAD(P)-binding Rossmann-fold domains"/>
    <property type="match status" value="1"/>
</dbReference>
<keyword evidence="1" id="KW-0521">NADP</keyword>
<reference evidence="3" key="1">
    <citation type="submission" date="2022-12" db="EMBL/GenBank/DDBJ databases">
        <title>Draft genome assemblies for two species of Escallonia (Escalloniales).</title>
        <authorList>
            <person name="Chanderbali A."/>
            <person name="Dervinis C."/>
            <person name="Anghel I."/>
            <person name="Soltis D."/>
            <person name="Soltis P."/>
            <person name="Zapata F."/>
        </authorList>
    </citation>
    <scope>NUCLEOTIDE SEQUENCE</scope>
    <source>
        <strain evidence="3">UCBG64.0493</strain>
        <tissue evidence="3">Leaf</tissue>
    </source>
</reference>
<name>A0AA88W8J8_9ASTE</name>
<dbReference type="GO" id="GO:0016491">
    <property type="term" value="F:oxidoreductase activity"/>
    <property type="evidence" value="ECO:0007669"/>
    <property type="project" value="UniProtKB-KW"/>
</dbReference>
<keyword evidence="4" id="KW-1185">Reference proteome</keyword>
<proteinExistence type="predicted"/>
<dbReference type="PANTHER" id="PTHR42898">
    <property type="entry name" value="TROPINONE REDUCTASE"/>
    <property type="match status" value="1"/>
</dbReference>
<dbReference type="InterPro" id="IPR036291">
    <property type="entry name" value="NAD(P)-bd_dom_sf"/>
</dbReference>
<dbReference type="PANTHER" id="PTHR42898:SF2">
    <property type="entry name" value="ENOYL-(ACYL CARRIER) REDUCTASE"/>
    <property type="match status" value="1"/>
</dbReference>
<comment type="caution">
    <text evidence="3">The sequence shown here is derived from an EMBL/GenBank/DDBJ whole genome shotgun (WGS) entry which is preliminary data.</text>
</comment>
<feature type="non-terminal residue" evidence="3">
    <location>
        <position position="1"/>
    </location>
</feature>
<feature type="non-terminal residue" evidence="3">
    <location>
        <position position="132"/>
    </location>
</feature>